<evidence type="ECO:0000256" key="4">
    <source>
        <dbReference type="ARBA" id="ARBA00022842"/>
    </source>
</evidence>
<dbReference type="Proteomes" id="UP000426246">
    <property type="component" value="Chromosome"/>
</dbReference>
<evidence type="ECO:0000313" key="6">
    <source>
        <dbReference type="Proteomes" id="UP000426246"/>
    </source>
</evidence>
<dbReference type="InterPro" id="IPR006439">
    <property type="entry name" value="HAD-SF_hydro_IA"/>
</dbReference>
<dbReference type="EMBL" id="CP034235">
    <property type="protein sequence ID" value="QGQ94089.1"/>
    <property type="molecule type" value="Genomic_DNA"/>
</dbReference>
<dbReference type="SUPFAM" id="SSF56784">
    <property type="entry name" value="HAD-like"/>
    <property type="match status" value="1"/>
</dbReference>
<organism evidence="5 6">
    <name type="scientific">Paenibacillus psychroresistens</name>
    <dbReference type="NCBI Taxonomy" id="1778678"/>
    <lineage>
        <taxon>Bacteria</taxon>
        <taxon>Bacillati</taxon>
        <taxon>Bacillota</taxon>
        <taxon>Bacilli</taxon>
        <taxon>Bacillales</taxon>
        <taxon>Paenibacillaceae</taxon>
        <taxon>Paenibacillus</taxon>
    </lineage>
</organism>
<evidence type="ECO:0000256" key="3">
    <source>
        <dbReference type="ARBA" id="ARBA00022801"/>
    </source>
</evidence>
<dbReference type="Gene3D" id="1.20.120.710">
    <property type="entry name" value="Haloacid dehalogenase hydrolase-like domain"/>
    <property type="match status" value="1"/>
</dbReference>
<dbReference type="AlphaFoldDB" id="A0A6B8RCV7"/>
<keyword evidence="2" id="KW-0479">Metal-binding</keyword>
<name>A0A6B8RCV7_9BACL</name>
<dbReference type="Pfam" id="PF00702">
    <property type="entry name" value="Hydrolase"/>
    <property type="match status" value="1"/>
</dbReference>
<dbReference type="GO" id="GO:0044281">
    <property type="term" value="P:small molecule metabolic process"/>
    <property type="evidence" value="ECO:0007669"/>
    <property type="project" value="UniProtKB-ARBA"/>
</dbReference>
<keyword evidence="3 5" id="KW-0378">Hydrolase</keyword>
<dbReference type="OrthoDB" id="25198at2"/>
<gene>
    <name evidence="5" type="ORF">EHS13_03790</name>
</gene>
<comment type="cofactor">
    <cofactor evidence="1">
        <name>Mg(2+)</name>
        <dbReference type="ChEBI" id="CHEBI:18420"/>
    </cofactor>
</comment>
<dbReference type="SFLD" id="SFLDG01129">
    <property type="entry name" value="C1.5:_HAD__Beta-PGM__Phosphata"/>
    <property type="match status" value="1"/>
</dbReference>
<dbReference type="GO" id="GO:0016791">
    <property type="term" value="F:phosphatase activity"/>
    <property type="evidence" value="ECO:0007669"/>
    <property type="project" value="TreeGrafter"/>
</dbReference>
<dbReference type="PANTHER" id="PTHR46470">
    <property type="entry name" value="N-ACYLNEURAMINATE-9-PHOSPHATASE"/>
    <property type="match status" value="1"/>
</dbReference>
<dbReference type="InterPro" id="IPR051400">
    <property type="entry name" value="HAD-like_hydrolase"/>
</dbReference>
<accession>A0A6B8RCV7</accession>
<dbReference type="GO" id="GO:0046872">
    <property type="term" value="F:metal ion binding"/>
    <property type="evidence" value="ECO:0007669"/>
    <property type="project" value="UniProtKB-KW"/>
</dbReference>
<dbReference type="RefSeq" id="WP_155699086.1">
    <property type="nucleotide sequence ID" value="NZ_CP034235.1"/>
</dbReference>
<reference evidence="6" key="1">
    <citation type="submission" date="2018-11" db="EMBL/GenBank/DDBJ databases">
        <title>Complete genome sequence of Paenibacillus sp. ML311-T8.</title>
        <authorList>
            <person name="Nam Y.-D."/>
            <person name="Kang J."/>
            <person name="Chung W.-H."/>
            <person name="Park Y.S."/>
        </authorList>
    </citation>
    <scope>NUCLEOTIDE SEQUENCE [LARGE SCALE GENOMIC DNA]</scope>
    <source>
        <strain evidence="6">ML311-T8</strain>
    </source>
</reference>
<dbReference type="PANTHER" id="PTHR46470:SF2">
    <property type="entry name" value="GLYCERALDEHYDE 3-PHOSPHATE PHOSPHATASE"/>
    <property type="match status" value="1"/>
</dbReference>
<dbReference type="SFLD" id="SFLDS00003">
    <property type="entry name" value="Haloacid_Dehalogenase"/>
    <property type="match status" value="1"/>
</dbReference>
<keyword evidence="6" id="KW-1185">Reference proteome</keyword>
<dbReference type="NCBIfam" id="TIGR01509">
    <property type="entry name" value="HAD-SF-IA-v3"/>
    <property type="match status" value="1"/>
</dbReference>
<keyword evidence="4" id="KW-0460">Magnesium</keyword>
<evidence type="ECO:0000256" key="1">
    <source>
        <dbReference type="ARBA" id="ARBA00001946"/>
    </source>
</evidence>
<proteinExistence type="predicted"/>
<dbReference type="Gene3D" id="3.40.50.1000">
    <property type="entry name" value="HAD superfamily/HAD-like"/>
    <property type="match status" value="1"/>
</dbReference>
<dbReference type="NCBIfam" id="TIGR01549">
    <property type="entry name" value="HAD-SF-IA-v1"/>
    <property type="match status" value="1"/>
</dbReference>
<dbReference type="PRINTS" id="PR00413">
    <property type="entry name" value="HADHALOGNASE"/>
</dbReference>
<evidence type="ECO:0000256" key="2">
    <source>
        <dbReference type="ARBA" id="ARBA00022723"/>
    </source>
</evidence>
<evidence type="ECO:0000313" key="5">
    <source>
        <dbReference type="EMBL" id="QGQ94089.1"/>
    </source>
</evidence>
<protein>
    <submittedName>
        <fullName evidence="5">HAD family hydrolase</fullName>
    </submittedName>
</protein>
<dbReference type="InterPro" id="IPR036412">
    <property type="entry name" value="HAD-like_sf"/>
</dbReference>
<dbReference type="InterPro" id="IPR023214">
    <property type="entry name" value="HAD_sf"/>
</dbReference>
<sequence>MLNTRLILFDLDNTLLHMHEYWEESIKEAFKQTAVTSAIEINELYPIFKAQDELYCQLYDEGVISLWEFRRDRFIKTLEHFNRVVTNEDAIQFHELFTSLTNYYIKPSVKVDHTLALLAEKYLIGIVTNGTPEFQRNKIKQMGLSRYFKDEHLFISEEVGYSKPAKEIYQMAMDTFHVAASEVVFVGDSIKNDVIGPMHHGMQAIWVNNHAETLPPDVTPFAIITEIGQLEQILL</sequence>
<dbReference type="KEGG" id="ppsc:EHS13_03790"/>